<organism evidence="5 6">
    <name type="scientific">Wenyingzhuangia gilva</name>
    <dbReference type="NCBI Taxonomy" id="3057677"/>
    <lineage>
        <taxon>Bacteria</taxon>
        <taxon>Pseudomonadati</taxon>
        <taxon>Bacteroidota</taxon>
        <taxon>Flavobacteriia</taxon>
        <taxon>Flavobacteriales</taxon>
        <taxon>Flavobacteriaceae</taxon>
        <taxon>Wenyingzhuangia</taxon>
    </lineage>
</organism>
<dbReference type="InterPro" id="IPR010982">
    <property type="entry name" value="Lambda_DNA-bd_dom_sf"/>
</dbReference>
<keyword evidence="1" id="KW-0805">Transcription regulation</keyword>
<keyword evidence="6" id="KW-1185">Reference proteome</keyword>
<evidence type="ECO:0000259" key="4">
    <source>
        <dbReference type="PROSITE" id="PS50932"/>
    </source>
</evidence>
<evidence type="ECO:0000313" key="6">
    <source>
        <dbReference type="Proteomes" id="UP001168642"/>
    </source>
</evidence>
<dbReference type="InterPro" id="IPR000843">
    <property type="entry name" value="HTH_LacI"/>
</dbReference>
<dbReference type="Proteomes" id="UP001168642">
    <property type="component" value="Unassembled WGS sequence"/>
</dbReference>
<gene>
    <name evidence="5" type="ORF">QVZ41_01820</name>
</gene>
<dbReference type="SUPFAM" id="SSF53822">
    <property type="entry name" value="Periplasmic binding protein-like I"/>
    <property type="match status" value="1"/>
</dbReference>
<dbReference type="GO" id="GO:0003677">
    <property type="term" value="F:DNA binding"/>
    <property type="evidence" value="ECO:0007669"/>
    <property type="project" value="UniProtKB-KW"/>
</dbReference>
<dbReference type="PROSITE" id="PS50932">
    <property type="entry name" value="HTH_LACI_2"/>
    <property type="match status" value="1"/>
</dbReference>
<dbReference type="InterPro" id="IPR028082">
    <property type="entry name" value="Peripla_BP_I"/>
</dbReference>
<proteinExistence type="predicted"/>
<evidence type="ECO:0000313" key="5">
    <source>
        <dbReference type="EMBL" id="MDO3693585.1"/>
    </source>
</evidence>
<evidence type="ECO:0000256" key="2">
    <source>
        <dbReference type="ARBA" id="ARBA00023125"/>
    </source>
</evidence>
<dbReference type="SMART" id="SM00354">
    <property type="entry name" value="HTH_LACI"/>
    <property type="match status" value="1"/>
</dbReference>
<comment type="caution">
    <text evidence="5">The sequence shown here is derived from an EMBL/GenBank/DDBJ whole genome shotgun (WGS) entry which is preliminary data.</text>
</comment>
<dbReference type="InterPro" id="IPR025997">
    <property type="entry name" value="SBP_2_dom"/>
</dbReference>
<feature type="domain" description="HTH lacI-type" evidence="4">
    <location>
        <begin position="5"/>
        <end position="59"/>
    </location>
</feature>
<dbReference type="PANTHER" id="PTHR30146:SF144">
    <property type="entry name" value="LACI-FAMILY TRANSCRIPTION REGULATOR"/>
    <property type="match status" value="1"/>
</dbReference>
<keyword evidence="3" id="KW-0804">Transcription</keyword>
<accession>A0ABT8VNN8</accession>
<sequence length="351" mass="40295">MRKKYTIKDIAELAGVSKGTVDRVIHKRGKVSEKAFVDVTRILEEIDYKPNLIARNLKNNKVYSICVLIPDYHLDDYWLSCKEGIQSVKQEFSAFDIEINTLLYHSKDVNSFLQKSNEVLNLKPDAVLMVPSFQKESETIINLLASQDIVVSIFNNNIPNNKIFNFVGQDLIKSGRIAAKLFDLILGNGKVAILYIGANFKNATYFHEKDQGFKEYIQQTETALSSVTKTFSSENLEIELIDFLNQHPDIKGIFVTNSKTYMVAELIKKHKLKDLKLIGYDLLEENITYLKNNTIQFLIHQNAKHQIHLGLTNLIEHFMFGKKTPKRNLLPINIINSENLSSYTQKETIYE</sequence>
<protein>
    <submittedName>
        <fullName evidence="5">LacI family DNA-binding transcriptional regulator</fullName>
    </submittedName>
</protein>
<dbReference type="EMBL" id="JAUMIT010000001">
    <property type="protein sequence ID" value="MDO3693585.1"/>
    <property type="molecule type" value="Genomic_DNA"/>
</dbReference>
<dbReference type="CDD" id="cd01392">
    <property type="entry name" value="HTH_LacI"/>
    <property type="match status" value="1"/>
</dbReference>
<name>A0ABT8VNN8_9FLAO</name>
<evidence type="ECO:0000256" key="1">
    <source>
        <dbReference type="ARBA" id="ARBA00023015"/>
    </source>
</evidence>
<dbReference type="Gene3D" id="3.40.50.2300">
    <property type="match status" value="2"/>
</dbReference>
<dbReference type="PANTHER" id="PTHR30146">
    <property type="entry name" value="LACI-RELATED TRANSCRIPTIONAL REPRESSOR"/>
    <property type="match status" value="1"/>
</dbReference>
<dbReference type="PROSITE" id="PS00356">
    <property type="entry name" value="HTH_LACI_1"/>
    <property type="match status" value="1"/>
</dbReference>
<dbReference type="SUPFAM" id="SSF47413">
    <property type="entry name" value="lambda repressor-like DNA-binding domains"/>
    <property type="match status" value="1"/>
</dbReference>
<dbReference type="RefSeq" id="WP_302882835.1">
    <property type="nucleotide sequence ID" value="NZ_JAUMIT010000001.1"/>
</dbReference>
<dbReference type="Pfam" id="PF13407">
    <property type="entry name" value="Peripla_BP_4"/>
    <property type="match status" value="1"/>
</dbReference>
<evidence type="ECO:0000256" key="3">
    <source>
        <dbReference type="ARBA" id="ARBA00023163"/>
    </source>
</evidence>
<reference evidence="5" key="1">
    <citation type="submission" date="2023-07" db="EMBL/GenBank/DDBJ databases">
        <title>Wenyingzhuangia sp. chi5 genome sequencing and assembly.</title>
        <authorList>
            <person name="Park S."/>
        </authorList>
    </citation>
    <scope>NUCLEOTIDE SEQUENCE</scope>
    <source>
        <strain evidence="5">Chi5</strain>
    </source>
</reference>
<dbReference type="Gene3D" id="1.10.260.40">
    <property type="entry name" value="lambda repressor-like DNA-binding domains"/>
    <property type="match status" value="1"/>
</dbReference>
<keyword evidence="2 5" id="KW-0238">DNA-binding</keyword>
<dbReference type="Pfam" id="PF00356">
    <property type="entry name" value="LacI"/>
    <property type="match status" value="1"/>
</dbReference>